<organism evidence="3 4">
    <name type="scientific">Anseongella ginsenosidimutans</name>
    <dbReference type="NCBI Taxonomy" id="496056"/>
    <lineage>
        <taxon>Bacteria</taxon>
        <taxon>Pseudomonadati</taxon>
        <taxon>Bacteroidota</taxon>
        <taxon>Sphingobacteriia</taxon>
        <taxon>Sphingobacteriales</taxon>
        <taxon>Sphingobacteriaceae</taxon>
        <taxon>Anseongella</taxon>
    </lineage>
</organism>
<keyword evidence="1" id="KW-0732">Signal</keyword>
<evidence type="ECO:0000259" key="2">
    <source>
        <dbReference type="Pfam" id="PF13568"/>
    </source>
</evidence>
<evidence type="ECO:0000256" key="1">
    <source>
        <dbReference type="SAM" id="SignalP"/>
    </source>
</evidence>
<keyword evidence="4" id="KW-1185">Reference proteome</keyword>
<sequence length="214" mass="22998">MKKLAILIVFVSAASLASAQEVELGLRAHPVFGWIKPSSDNMGSDGGLTGFSYGLMADFYISDRYTFGTGLEITSTGGKTREPDQEGNTVLSKYRLQYVEVPVTLRLKTDQNGPLVFYGLFGLEGGVNIKARADRTILDLANPDLKTDQSKLDVDDEISAFRLGLAIGGGAIYDLSGNTRLLGGITFNNGFTDVFEGGRKGTASYISLDIGVFF</sequence>
<feature type="chain" id="PRO_5020813816" evidence="1">
    <location>
        <begin position="20"/>
        <end position="214"/>
    </location>
</feature>
<accession>A0A4R3KYL6</accession>
<dbReference type="Proteomes" id="UP000295807">
    <property type="component" value="Unassembled WGS sequence"/>
</dbReference>
<feature type="domain" description="Outer membrane protein beta-barrel" evidence="2">
    <location>
        <begin position="20"/>
        <end position="196"/>
    </location>
</feature>
<dbReference type="AlphaFoldDB" id="A0A4R3KYL6"/>
<comment type="caution">
    <text evidence="3">The sequence shown here is derived from an EMBL/GenBank/DDBJ whole genome shotgun (WGS) entry which is preliminary data.</text>
</comment>
<dbReference type="InterPro" id="IPR025665">
    <property type="entry name" value="Beta-barrel_OMP_2"/>
</dbReference>
<dbReference type="EMBL" id="SMAD01000001">
    <property type="protein sequence ID" value="TCS90136.1"/>
    <property type="molecule type" value="Genomic_DNA"/>
</dbReference>
<gene>
    <name evidence="3" type="ORF">EDD80_101335</name>
</gene>
<feature type="signal peptide" evidence="1">
    <location>
        <begin position="1"/>
        <end position="19"/>
    </location>
</feature>
<name>A0A4R3KYL6_9SPHI</name>
<evidence type="ECO:0000313" key="3">
    <source>
        <dbReference type="EMBL" id="TCS90136.1"/>
    </source>
</evidence>
<dbReference type="RefSeq" id="WP_158640492.1">
    <property type="nucleotide sequence ID" value="NZ_CP042432.1"/>
</dbReference>
<protein>
    <submittedName>
        <fullName evidence="3">Outer membrane protein with beta-barrel domain</fullName>
    </submittedName>
</protein>
<proteinExistence type="predicted"/>
<reference evidence="3 4" key="1">
    <citation type="submission" date="2019-03" db="EMBL/GenBank/DDBJ databases">
        <title>Genomic Encyclopedia of Type Strains, Phase IV (KMG-IV): sequencing the most valuable type-strain genomes for metagenomic binning, comparative biology and taxonomic classification.</title>
        <authorList>
            <person name="Goeker M."/>
        </authorList>
    </citation>
    <scope>NUCLEOTIDE SEQUENCE [LARGE SCALE GENOMIC DNA]</scope>
    <source>
        <strain evidence="3 4">DSM 21100</strain>
    </source>
</reference>
<evidence type="ECO:0000313" key="4">
    <source>
        <dbReference type="Proteomes" id="UP000295807"/>
    </source>
</evidence>
<dbReference type="Pfam" id="PF13568">
    <property type="entry name" value="OMP_b-brl_2"/>
    <property type="match status" value="1"/>
</dbReference>